<dbReference type="PANTHER" id="PTHR30069">
    <property type="entry name" value="TONB-DEPENDENT OUTER MEMBRANE RECEPTOR"/>
    <property type="match status" value="1"/>
</dbReference>
<dbReference type="CDD" id="cd01347">
    <property type="entry name" value="ligand_gated_channel"/>
    <property type="match status" value="1"/>
</dbReference>
<keyword evidence="2" id="KW-0813">Transport</keyword>
<dbReference type="InterPro" id="IPR039426">
    <property type="entry name" value="TonB-dep_rcpt-like"/>
</dbReference>
<keyword evidence="5" id="KW-0406">Ion transport</keyword>
<dbReference type="PROSITE" id="PS52016">
    <property type="entry name" value="TONB_DEPENDENT_REC_3"/>
    <property type="match status" value="1"/>
</dbReference>
<evidence type="ECO:0000256" key="6">
    <source>
        <dbReference type="ARBA" id="ARBA00023077"/>
    </source>
</evidence>
<dbReference type="Pfam" id="PF00593">
    <property type="entry name" value="TonB_dep_Rec_b-barrel"/>
    <property type="match status" value="1"/>
</dbReference>
<dbReference type="AlphaFoldDB" id="A0A3B0VY03"/>
<sequence length="584" mass="64053">MKLSKLSTAILVALTTSQSYAATELKQVVVTANKTSQTLEQITSNVHVITSEEIEAKHYKSITEALNEVSGISFTRNGGLGTSTSILLRGSSTDRVLVLIDGVRTNNPTSTSGSDFAHITMANIERIEIIKGAQSGVWGSDAAAGVINIITKDNKITEVNTKIGSYGTQKLSLSTGKKINDVTLSLSAQRLETDGFSSQAPAGTDIDLYEDDPYKNTNIIAKIKYDINANSYLSLSHNYTDTDASYDAWNAPNSIQRSTSLTNLTNLTLKRNNTNFTLQQSLFEVEQLDGGSKDLVNGKVQSVQITQQINSLLLGAEHLINTADIDKSGTKNSDSTDANAIFATHYFQAGNVTFNEALRWDSYSNFDAELTGKIGVKYAISPTNSIALNYGTAYNAPTLIEIINPWGTGNQNLEPEKSKEFSIDYNANNFKVSLFDKRITNLINWVGSQPQNIDGTSKIRGYEVEYTVSFNEVDLSANYTRLVLAEKADGDPLARRPETQAGLNINWYATSNLDFNLDGQYIGERSEGGDTQFYSVWNTTVNYQINKNTSTYLKIANLTDVYYQVVDGYATAERSFYAGLKVTF</sequence>
<dbReference type="Gene3D" id="2.40.170.20">
    <property type="entry name" value="TonB-dependent receptor, beta-barrel domain"/>
    <property type="match status" value="1"/>
</dbReference>
<organism evidence="11">
    <name type="scientific">hydrothermal vent metagenome</name>
    <dbReference type="NCBI Taxonomy" id="652676"/>
    <lineage>
        <taxon>unclassified sequences</taxon>
        <taxon>metagenomes</taxon>
        <taxon>ecological metagenomes</taxon>
    </lineage>
</organism>
<keyword evidence="11" id="KW-0675">Receptor</keyword>
<protein>
    <submittedName>
        <fullName evidence="11">TonB-dependent receptor</fullName>
    </submittedName>
</protein>
<feature type="domain" description="TonB-dependent receptor-like beta-barrel" evidence="9">
    <location>
        <begin position="202"/>
        <end position="558"/>
    </location>
</feature>
<dbReference type="InterPro" id="IPR036942">
    <property type="entry name" value="Beta-barrel_TonB_sf"/>
</dbReference>
<keyword evidence="6" id="KW-0798">TonB box</keyword>
<evidence type="ECO:0000256" key="5">
    <source>
        <dbReference type="ARBA" id="ARBA00023065"/>
    </source>
</evidence>
<keyword evidence="8" id="KW-0998">Cell outer membrane</keyword>
<evidence type="ECO:0000256" key="1">
    <source>
        <dbReference type="ARBA" id="ARBA00004571"/>
    </source>
</evidence>
<evidence type="ECO:0000256" key="7">
    <source>
        <dbReference type="ARBA" id="ARBA00023136"/>
    </source>
</evidence>
<keyword evidence="7" id="KW-0472">Membrane</keyword>
<dbReference type="PANTHER" id="PTHR30069:SF53">
    <property type="entry name" value="COLICIN I RECEPTOR-RELATED"/>
    <property type="match status" value="1"/>
</dbReference>
<evidence type="ECO:0000256" key="4">
    <source>
        <dbReference type="ARBA" id="ARBA00022729"/>
    </source>
</evidence>
<evidence type="ECO:0000256" key="8">
    <source>
        <dbReference type="ARBA" id="ARBA00023237"/>
    </source>
</evidence>
<dbReference type="GO" id="GO:0009279">
    <property type="term" value="C:cell outer membrane"/>
    <property type="evidence" value="ECO:0007669"/>
    <property type="project" value="UniProtKB-SubCell"/>
</dbReference>
<comment type="subcellular location">
    <subcellularLocation>
        <location evidence="1">Cell outer membrane</location>
        <topology evidence="1">Multi-pass membrane protein</topology>
    </subcellularLocation>
</comment>
<keyword evidence="3" id="KW-0812">Transmembrane</keyword>
<keyword evidence="4" id="KW-0732">Signal</keyword>
<proteinExistence type="predicted"/>
<dbReference type="Pfam" id="PF07715">
    <property type="entry name" value="Plug"/>
    <property type="match status" value="1"/>
</dbReference>
<dbReference type="Gene3D" id="2.170.130.10">
    <property type="entry name" value="TonB-dependent receptor, plug domain"/>
    <property type="match status" value="1"/>
</dbReference>
<evidence type="ECO:0000259" key="9">
    <source>
        <dbReference type="Pfam" id="PF00593"/>
    </source>
</evidence>
<evidence type="ECO:0000256" key="2">
    <source>
        <dbReference type="ARBA" id="ARBA00022448"/>
    </source>
</evidence>
<dbReference type="EMBL" id="UOFC01000208">
    <property type="protein sequence ID" value="VAW48475.1"/>
    <property type="molecule type" value="Genomic_DNA"/>
</dbReference>
<feature type="domain" description="TonB-dependent receptor plug" evidence="10">
    <location>
        <begin position="39"/>
        <end position="146"/>
    </location>
</feature>
<name>A0A3B0VY03_9ZZZZ</name>
<dbReference type="InterPro" id="IPR000531">
    <property type="entry name" value="Beta-barrel_TonB"/>
</dbReference>
<dbReference type="InterPro" id="IPR012910">
    <property type="entry name" value="Plug_dom"/>
</dbReference>
<reference evidence="11" key="1">
    <citation type="submission" date="2018-06" db="EMBL/GenBank/DDBJ databases">
        <authorList>
            <person name="Zhirakovskaya E."/>
        </authorList>
    </citation>
    <scope>NUCLEOTIDE SEQUENCE</scope>
</reference>
<evidence type="ECO:0000313" key="11">
    <source>
        <dbReference type="EMBL" id="VAW48475.1"/>
    </source>
</evidence>
<gene>
    <name evidence="11" type="ORF">MNBD_GAMMA03-1317</name>
</gene>
<evidence type="ECO:0000256" key="3">
    <source>
        <dbReference type="ARBA" id="ARBA00022692"/>
    </source>
</evidence>
<dbReference type="SUPFAM" id="SSF56935">
    <property type="entry name" value="Porins"/>
    <property type="match status" value="1"/>
</dbReference>
<accession>A0A3B0VY03</accession>
<dbReference type="InterPro" id="IPR037066">
    <property type="entry name" value="Plug_dom_sf"/>
</dbReference>
<dbReference type="GO" id="GO:0006811">
    <property type="term" value="P:monoatomic ion transport"/>
    <property type="evidence" value="ECO:0007669"/>
    <property type="project" value="UniProtKB-KW"/>
</dbReference>
<evidence type="ECO:0000259" key="10">
    <source>
        <dbReference type="Pfam" id="PF07715"/>
    </source>
</evidence>
<dbReference type="GO" id="GO:0015889">
    <property type="term" value="P:cobalamin transport"/>
    <property type="evidence" value="ECO:0007669"/>
    <property type="project" value="TreeGrafter"/>
</dbReference>